<evidence type="ECO:0000256" key="3">
    <source>
        <dbReference type="ARBA" id="ARBA00022801"/>
    </source>
</evidence>
<dbReference type="GO" id="GO:0004177">
    <property type="term" value="F:aminopeptidase activity"/>
    <property type="evidence" value="ECO:0007669"/>
    <property type="project" value="UniProtKB-UniRule"/>
</dbReference>
<feature type="domain" description="Peptidase M20 dimerisation" evidence="7">
    <location>
        <begin position="187"/>
        <end position="277"/>
    </location>
</feature>
<dbReference type="InterPro" id="IPR011650">
    <property type="entry name" value="Peptidase_M20_dimer"/>
</dbReference>
<keyword evidence="4" id="KW-0862">Zinc</keyword>
<dbReference type="GO" id="GO:0046872">
    <property type="term" value="F:metal ion binding"/>
    <property type="evidence" value="ECO:0007669"/>
    <property type="project" value="UniProtKB-UniRule"/>
</dbReference>
<dbReference type="InterPro" id="IPR036264">
    <property type="entry name" value="Bact_exopeptidase_dim_dom"/>
</dbReference>
<feature type="binding site" evidence="6">
    <location>
        <position position="349"/>
    </location>
    <ligand>
        <name>Zn(2+)</name>
        <dbReference type="ChEBI" id="CHEBI:29105"/>
        <label>2</label>
    </ligand>
</feature>
<reference evidence="8" key="1">
    <citation type="submission" date="2020-02" db="EMBL/GenBank/DDBJ databases">
        <authorList>
            <person name="Meier V. D."/>
        </authorList>
    </citation>
    <scope>NUCLEOTIDE SEQUENCE</scope>
    <source>
        <strain evidence="8">AVDCRST_MAG63</strain>
    </source>
</reference>
<dbReference type="Pfam" id="PF07687">
    <property type="entry name" value="M20_dimer"/>
    <property type="match status" value="1"/>
</dbReference>
<dbReference type="InterPro" id="IPR002933">
    <property type="entry name" value="Peptidase_M20"/>
</dbReference>
<evidence type="ECO:0000259" key="7">
    <source>
        <dbReference type="Pfam" id="PF07687"/>
    </source>
</evidence>
<evidence type="ECO:0000256" key="4">
    <source>
        <dbReference type="ARBA" id="ARBA00022833"/>
    </source>
</evidence>
<dbReference type="InterPro" id="IPR008007">
    <property type="entry name" value="Peptidase_M42"/>
</dbReference>
<name>A0A6J4IV38_9BACT</name>
<evidence type="ECO:0000256" key="5">
    <source>
        <dbReference type="PIRNR" id="PIRNR001123"/>
    </source>
</evidence>
<dbReference type="Gene3D" id="3.40.630.10">
    <property type="entry name" value="Zn peptidases"/>
    <property type="match status" value="1"/>
</dbReference>
<evidence type="ECO:0000313" key="8">
    <source>
        <dbReference type="EMBL" id="CAA9260018.1"/>
    </source>
</evidence>
<evidence type="ECO:0000256" key="1">
    <source>
        <dbReference type="ARBA" id="ARBA00001947"/>
    </source>
</evidence>
<dbReference type="InterPro" id="IPR010162">
    <property type="entry name" value="PepT-like"/>
</dbReference>
<protein>
    <submittedName>
        <fullName evidence="8">Uncharacterized peptidase YqjE</fullName>
    </submittedName>
</protein>
<organism evidence="8">
    <name type="scientific">uncultured Armatimonadetes bacterium</name>
    <dbReference type="NCBI Taxonomy" id="157466"/>
    <lineage>
        <taxon>Bacteria</taxon>
        <taxon>Bacillati</taxon>
        <taxon>Armatimonadota</taxon>
        <taxon>environmental samples</taxon>
    </lineage>
</organism>
<keyword evidence="2 6" id="KW-0479">Metal-binding</keyword>
<dbReference type="EMBL" id="CADCTO010000310">
    <property type="protein sequence ID" value="CAA9260018.1"/>
    <property type="molecule type" value="Genomic_DNA"/>
</dbReference>
<dbReference type="SUPFAM" id="SSF55031">
    <property type="entry name" value="Bacterial exopeptidase dimerisation domain"/>
    <property type="match status" value="1"/>
</dbReference>
<dbReference type="PANTHER" id="PTHR42994">
    <property type="entry name" value="PEPTIDASE T"/>
    <property type="match status" value="1"/>
</dbReference>
<keyword evidence="3" id="KW-0378">Hydrolase</keyword>
<evidence type="ECO:0000256" key="2">
    <source>
        <dbReference type="ARBA" id="ARBA00022723"/>
    </source>
</evidence>
<gene>
    <name evidence="8" type="ORF">AVDCRST_MAG63-2379</name>
</gene>
<dbReference type="Gene3D" id="3.30.70.360">
    <property type="match status" value="1"/>
</dbReference>
<comment type="cofactor">
    <cofactor evidence="6">
        <name>a divalent metal cation</name>
        <dbReference type="ChEBI" id="CHEBI:60240"/>
    </cofactor>
    <text evidence="6">Binds 2 divalent metal cations per subunit.</text>
</comment>
<dbReference type="NCBIfam" id="TIGR01883">
    <property type="entry name" value="PepT-like"/>
    <property type="match status" value="1"/>
</dbReference>
<sequence length="379" mass="40532">MAAVSVNEGRLVETFLTLVRFDTPSRQEKAASEWAAAHLREIGFSVEWDDAGEKVGGTVGNLLAFKKGTVPDAPPIFFSSHFDTVEPTPGLEIAIEGDVIRSASDTILGADDKCGLAPILEAMTLLHESGEPHGDIQLLLTICEEIGLVGAKMMDPSDIKARYGFVLDSGPPLGALVSSQPSQNSILVTIEGVPAHAGVAPEKGVDAIVAAARAINAMKLGRIDEDTTANIGVISGGTARNIVPAEVTLVCEARSRVQEKLDAQTRHMRETFEREAAAVGATARVEVTEQYRSYQLRESDPVLRIAMDAARANGLEPFLRSSGGGSDGNIFNAFGVPTTVLSCGMEKVHTHDEFVRISDMVKAAGWVVEIVRRARDFRE</sequence>
<dbReference type="SUPFAM" id="SSF53187">
    <property type="entry name" value="Zn-dependent exopeptidases"/>
    <property type="match status" value="1"/>
</dbReference>
<comment type="cofactor">
    <cofactor evidence="1">
        <name>Zn(2+)</name>
        <dbReference type="ChEBI" id="CHEBI:29105"/>
    </cofactor>
</comment>
<dbReference type="Pfam" id="PF01546">
    <property type="entry name" value="Peptidase_M20"/>
    <property type="match status" value="1"/>
</dbReference>
<accession>A0A6J4IV38</accession>
<evidence type="ECO:0000256" key="6">
    <source>
        <dbReference type="PIRSR" id="PIRSR001123-2"/>
    </source>
</evidence>
<comment type="similarity">
    <text evidence="5">Belongs to the peptidase M42 family.</text>
</comment>
<proteinExistence type="inferred from homology"/>
<dbReference type="PIRSF" id="PIRSF001123">
    <property type="entry name" value="PepA_GA"/>
    <property type="match status" value="1"/>
</dbReference>
<dbReference type="PANTHER" id="PTHR42994:SF2">
    <property type="entry name" value="PEPTIDASE"/>
    <property type="match status" value="1"/>
</dbReference>
<dbReference type="AlphaFoldDB" id="A0A6J4IV38"/>